<evidence type="ECO:0000256" key="6">
    <source>
        <dbReference type="PROSITE-ProRule" id="PRU00843"/>
    </source>
</evidence>
<comment type="function">
    <text evidence="5">Catalyzes the specific phosphorylation of arginine residues in proteins.</text>
</comment>
<evidence type="ECO:0000313" key="9">
    <source>
        <dbReference type="EMBL" id="GAW91146.1"/>
    </source>
</evidence>
<dbReference type="SUPFAM" id="SSF55931">
    <property type="entry name" value="Glutamine synthetase/guanido kinase"/>
    <property type="match status" value="1"/>
</dbReference>
<dbReference type="Pfam" id="PF00217">
    <property type="entry name" value="ATP-gua_Ptrans"/>
    <property type="match status" value="1"/>
</dbReference>
<evidence type="ECO:0000256" key="2">
    <source>
        <dbReference type="ARBA" id="ARBA00022741"/>
    </source>
</evidence>
<dbReference type="NCBIfam" id="NF002194">
    <property type="entry name" value="PRK01059.1-4"/>
    <property type="match status" value="1"/>
</dbReference>
<keyword evidence="1 5" id="KW-0808">Transferase</keyword>
<organism evidence="9 10">
    <name type="scientific">Calderihabitans maritimus</name>
    <dbReference type="NCBI Taxonomy" id="1246530"/>
    <lineage>
        <taxon>Bacteria</taxon>
        <taxon>Bacillati</taxon>
        <taxon>Bacillota</taxon>
        <taxon>Clostridia</taxon>
        <taxon>Neomoorellales</taxon>
        <taxon>Calderihabitantaceae</taxon>
        <taxon>Calderihabitans</taxon>
    </lineage>
</organism>
<dbReference type="PROSITE" id="PS00112">
    <property type="entry name" value="PHOSPHAGEN_KINASE"/>
    <property type="match status" value="1"/>
</dbReference>
<dbReference type="EC" id="2.7.14.1" evidence="5"/>
<dbReference type="InterPro" id="IPR000749">
    <property type="entry name" value="ATP-guanido_PTrfase"/>
</dbReference>
<dbReference type="OrthoDB" id="9791353at2"/>
<dbReference type="InterPro" id="IPR023660">
    <property type="entry name" value="Arg_Kinase"/>
</dbReference>
<evidence type="ECO:0000256" key="7">
    <source>
        <dbReference type="RuleBase" id="RU000505"/>
    </source>
</evidence>
<feature type="binding site" evidence="5 6">
    <location>
        <begin position="173"/>
        <end position="177"/>
    </location>
    <ligand>
        <name>ATP</name>
        <dbReference type="ChEBI" id="CHEBI:30616"/>
    </ligand>
</feature>
<evidence type="ECO:0000259" key="8">
    <source>
        <dbReference type="PROSITE" id="PS51510"/>
    </source>
</evidence>
<evidence type="ECO:0000256" key="4">
    <source>
        <dbReference type="ARBA" id="ARBA00022840"/>
    </source>
</evidence>
<comment type="catalytic activity">
    <reaction evidence="5">
        <text>L-arginyl-[protein] + ATP = N(omega)-phospho-L-arginyl-[protein] + ADP + H(+)</text>
        <dbReference type="Rhea" id="RHEA:43384"/>
        <dbReference type="Rhea" id="RHEA-COMP:10532"/>
        <dbReference type="Rhea" id="RHEA-COMP:10533"/>
        <dbReference type="ChEBI" id="CHEBI:15378"/>
        <dbReference type="ChEBI" id="CHEBI:29965"/>
        <dbReference type="ChEBI" id="CHEBI:30616"/>
        <dbReference type="ChEBI" id="CHEBI:83226"/>
        <dbReference type="ChEBI" id="CHEBI:456216"/>
        <dbReference type="EC" id="2.7.14.1"/>
    </reaction>
</comment>
<evidence type="ECO:0000256" key="5">
    <source>
        <dbReference type="HAMAP-Rule" id="MF_00602"/>
    </source>
</evidence>
<name>A0A1Z5HNP2_9FIRM</name>
<comment type="activity regulation">
    <text evidence="5">Appears to be allosterically activated by the binding of pArg-containing polypeptides to the pArg-binding pocket localized in the C-terminal domain of McsB.</text>
</comment>
<feature type="binding site" evidence="5 6">
    <location>
        <position position="88"/>
    </location>
    <ligand>
        <name>ATP</name>
        <dbReference type="ChEBI" id="CHEBI:30616"/>
    </ligand>
</feature>
<dbReference type="InterPro" id="IPR014746">
    <property type="entry name" value="Gln_synth/guanido_kin_cat_dom"/>
</dbReference>
<evidence type="ECO:0000256" key="3">
    <source>
        <dbReference type="ARBA" id="ARBA00022777"/>
    </source>
</evidence>
<keyword evidence="5" id="KW-0021">Allosteric enzyme</keyword>
<feature type="binding site" evidence="5 6">
    <location>
        <begin position="22"/>
        <end position="26"/>
    </location>
    <ligand>
        <name>ATP</name>
        <dbReference type="ChEBI" id="CHEBI:30616"/>
    </ligand>
</feature>
<dbReference type="InterPro" id="IPR022415">
    <property type="entry name" value="ATP-guanido_PTrfase_AS"/>
</dbReference>
<feature type="binding site" evidence="5 6">
    <location>
        <begin position="204"/>
        <end position="209"/>
    </location>
    <ligand>
        <name>ATP</name>
        <dbReference type="ChEBI" id="CHEBI:30616"/>
    </ligand>
</feature>
<proteinExistence type="inferred from homology"/>
<keyword evidence="2 5" id="KW-0547">Nucleotide-binding</keyword>
<keyword evidence="4 5" id="KW-0067">ATP-binding</keyword>
<dbReference type="RefSeq" id="WP_088552728.1">
    <property type="nucleotide sequence ID" value="NZ_BDGJ01000007.1"/>
</dbReference>
<dbReference type="Gene3D" id="3.30.590.10">
    <property type="entry name" value="Glutamine synthetase/guanido kinase, catalytic domain"/>
    <property type="match status" value="1"/>
</dbReference>
<gene>
    <name evidence="5" type="primary">mcsB</name>
    <name evidence="9" type="ORF">KKC1_03080</name>
</gene>
<dbReference type="PROSITE" id="PS51510">
    <property type="entry name" value="PHOSPHAGEN_KINASE_C"/>
    <property type="match status" value="1"/>
</dbReference>
<dbReference type="GO" id="GO:0005524">
    <property type="term" value="F:ATP binding"/>
    <property type="evidence" value="ECO:0007669"/>
    <property type="project" value="UniProtKB-UniRule"/>
</dbReference>
<evidence type="ECO:0000256" key="1">
    <source>
        <dbReference type="ARBA" id="ARBA00022679"/>
    </source>
</evidence>
<dbReference type="InterPro" id="IPR022414">
    <property type="entry name" value="ATP-guanido_PTrfase_cat"/>
</dbReference>
<dbReference type="Proteomes" id="UP000197032">
    <property type="component" value="Unassembled WGS sequence"/>
</dbReference>
<evidence type="ECO:0000313" key="10">
    <source>
        <dbReference type="Proteomes" id="UP000197032"/>
    </source>
</evidence>
<keyword evidence="3 5" id="KW-0418">Kinase</keyword>
<dbReference type="CDD" id="cd07930">
    <property type="entry name" value="bacterial_phosphagen_kinase"/>
    <property type="match status" value="1"/>
</dbReference>
<keyword evidence="10" id="KW-1185">Reference proteome</keyword>
<dbReference type="AlphaFoldDB" id="A0A1Z5HNP2"/>
<reference evidence="10" key="1">
    <citation type="journal article" date="2017" name="Appl. Environ. Microbiol.">
        <title>Genomic analysis of Calderihabitans maritimus KKC1, a thermophilic hydrogenogenic carboxydotrophic bacterium isolated from marine sediment.</title>
        <authorList>
            <person name="Omae K."/>
            <person name="Yoneda Y."/>
            <person name="Fukuyama Y."/>
            <person name="Yoshida T."/>
            <person name="Sako Y."/>
        </authorList>
    </citation>
    <scope>NUCLEOTIDE SEQUENCE [LARGE SCALE GENOMIC DNA]</scope>
    <source>
        <strain evidence="10">KKC1</strain>
    </source>
</reference>
<feature type="binding site" evidence="5 6">
    <location>
        <position position="122"/>
    </location>
    <ligand>
        <name>ATP</name>
        <dbReference type="ChEBI" id="CHEBI:30616"/>
    </ligand>
</feature>
<dbReference type="GO" id="GO:0005615">
    <property type="term" value="C:extracellular space"/>
    <property type="evidence" value="ECO:0007669"/>
    <property type="project" value="TreeGrafter"/>
</dbReference>
<dbReference type="EMBL" id="BDGJ01000007">
    <property type="protein sequence ID" value="GAW91146.1"/>
    <property type="molecule type" value="Genomic_DNA"/>
</dbReference>
<feature type="domain" description="Phosphagen kinase C-terminal" evidence="8">
    <location>
        <begin position="19"/>
        <end position="251"/>
    </location>
</feature>
<dbReference type="GO" id="GO:0046314">
    <property type="term" value="P:phosphocreatine biosynthetic process"/>
    <property type="evidence" value="ECO:0007669"/>
    <property type="project" value="InterPro"/>
</dbReference>
<dbReference type="PANTHER" id="PTHR11547">
    <property type="entry name" value="ARGININE OR CREATINE KINASE"/>
    <property type="match status" value="1"/>
</dbReference>
<feature type="short sequence motif" description="RDXXRA motif of the pArg binding pocket involved in allosteric regulation" evidence="5">
    <location>
        <begin position="334"/>
        <end position="339"/>
    </location>
</feature>
<comment type="caution">
    <text evidence="9">The sequence shown here is derived from an EMBL/GenBank/DDBJ whole genome shotgun (WGS) entry which is preliminary data.</text>
</comment>
<comment type="similarity">
    <text evidence="5 6 7">Belongs to the ATP:guanido phosphotransferase family.</text>
</comment>
<dbReference type="PANTHER" id="PTHR11547:SF38">
    <property type="entry name" value="ARGININE KINASE 1-RELATED"/>
    <property type="match status" value="1"/>
</dbReference>
<dbReference type="HAMAP" id="MF_00602">
    <property type="entry name" value="Prot_Arg_kinase"/>
    <property type="match status" value="1"/>
</dbReference>
<dbReference type="GO" id="GO:1990424">
    <property type="term" value="F:protein arginine kinase activity"/>
    <property type="evidence" value="ECO:0007669"/>
    <property type="project" value="UniProtKB-EC"/>
</dbReference>
<dbReference type="GO" id="GO:0004111">
    <property type="term" value="F:creatine kinase activity"/>
    <property type="evidence" value="ECO:0007669"/>
    <property type="project" value="InterPro"/>
</dbReference>
<sequence>MKLTRESKWMEGSGPYADIVISSRIRLARNFEELPFPHLLSEAQQKKVVDKLQEVVSSPVVQQKVGRLELIILNELTPLQRQILVEKHLISPELAAAGGYKGVVLREDDAVSIMINEEDHLRIQSFLPALQLVEAWRLASFVDDVLEGMLKYAFSEEYGYLTSCPTNVGTGLRASVMMHLPALVLTDQARRVLSALPRVGLVVRGLYGEGTEAVGNLFQISNQLTLGQTEEEIITNLSSVTKHIIDQEKKAREKIMKEDRGKLEDQVYRAYGILTSARVISSQEALTLLSKVRLGIDLKIIKNIDPRKFVELLVKIQPAYLQVLTGREMDYAERDWKRAAVLRETLGVK</sequence>
<accession>A0A1Z5HNP2</accession>
<protein>
    <recommendedName>
        <fullName evidence="5">Protein-arginine kinase</fullName>
        <ecNumber evidence="5">2.7.14.1</ecNumber>
    </recommendedName>
</protein>